<dbReference type="NCBIfam" id="NF047356">
    <property type="entry name" value="RNA_bind_RnpM"/>
    <property type="match status" value="1"/>
</dbReference>
<dbReference type="InterPro" id="IPR007393">
    <property type="entry name" value="YlxR_dom"/>
</dbReference>
<dbReference type="EMBL" id="CP032364">
    <property type="protein sequence ID" value="AYA99965.1"/>
    <property type="molecule type" value="Genomic_DNA"/>
</dbReference>
<dbReference type="InterPro" id="IPR037465">
    <property type="entry name" value="YlxR"/>
</dbReference>
<dbReference type="AlphaFoldDB" id="A0A385Q166"/>
<dbReference type="KEGG" id="lua:D4A81_08450"/>
<dbReference type="RefSeq" id="WP_111525498.1">
    <property type="nucleotide sequence ID" value="NZ_CP032364.1"/>
</dbReference>
<name>A0A385Q166_9FIRM</name>
<dbReference type="CDD" id="cd00279">
    <property type="entry name" value="YlxR"/>
    <property type="match status" value="1"/>
</dbReference>
<proteinExistence type="predicted"/>
<keyword evidence="2" id="KW-1185">Reference proteome</keyword>
<protein>
    <submittedName>
        <fullName evidence="1">YlxR family protein</fullName>
    </submittedName>
</protein>
<dbReference type="Gene3D" id="3.30.1230.10">
    <property type="entry name" value="YlxR-like"/>
    <property type="match status" value="1"/>
</dbReference>
<dbReference type="InterPro" id="IPR035931">
    <property type="entry name" value="YlxR-like_sf"/>
</dbReference>
<evidence type="ECO:0000313" key="1">
    <source>
        <dbReference type="EMBL" id="AYA99965.1"/>
    </source>
</evidence>
<dbReference type="SUPFAM" id="SSF64376">
    <property type="entry name" value="YlxR-like"/>
    <property type="match status" value="1"/>
</dbReference>
<accession>A0A385Q166</accession>
<dbReference type="Pfam" id="PF04296">
    <property type="entry name" value="YlxR"/>
    <property type="match status" value="1"/>
</dbReference>
<dbReference type="Proteomes" id="UP000265562">
    <property type="component" value="Chromosome"/>
</dbReference>
<reference evidence="1 2" key="1">
    <citation type="submission" date="2018-09" db="EMBL/GenBank/DDBJ databases">
        <title>Genome sequencing of Lachnoanaerobaculum umeaense DSM 23576.</title>
        <authorList>
            <person name="Kook J.-K."/>
            <person name="Park S.-N."/>
            <person name="Lim Y.K."/>
        </authorList>
    </citation>
    <scope>NUCLEOTIDE SEQUENCE [LARGE SCALE GENOMIC DNA]</scope>
    <source>
        <strain evidence="2">DSM 23576 \ CCUG 58757</strain>
    </source>
</reference>
<organism evidence="1 2">
    <name type="scientific">Lachnoanaerobaculum umeaense</name>
    <dbReference type="NCBI Taxonomy" id="617123"/>
    <lineage>
        <taxon>Bacteria</taxon>
        <taxon>Bacillati</taxon>
        <taxon>Bacillota</taxon>
        <taxon>Clostridia</taxon>
        <taxon>Lachnospirales</taxon>
        <taxon>Lachnospiraceae</taxon>
        <taxon>Lachnoanaerobaculum</taxon>
    </lineage>
</organism>
<evidence type="ECO:0000313" key="2">
    <source>
        <dbReference type="Proteomes" id="UP000265562"/>
    </source>
</evidence>
<sequence length="94" mass="10469">MATITKNKTPQRKCIGCNESKPKKELIRIVKTPEGEMLLDTSGRANGRGAYICRNADCLQKAIKTKGLNRAFKMNVDTDILVRLSEEMAELDKG</sequence>
<dbReference type="OrthoDB" id="9813251at2"/>
<gene>
    <name evidence="1" type="ORF">D4A81_08450</name>
</gene>
<dbReference type="PANTHER" id="PTHR34215:SF1">
    <property type="entry name" value="YLXR DOMAIN-CONTAINING PROTEIN"/>
    <property type="match status" value="1"/>
</dbReference>
<dbReference type="PANTHER" id="PTHR34215">
    <property type="entry name" value="BLL0784 PROTEIN"/>
    <property type="match status" value="1"/>
</dbReference>